<dbReference type="PANTHER" id="PTHR43087:SF1">
    <property type="entry name" value="LAO_AO TRANSPORT SYSTEM ATPASE"/>
    <property type="match status" value="1"/>
</dbReference>
<keyword evidence="2" id="KW-0547">Nucleotide-binding</keyword>
<dbReference type="CDD" id="cd03114">
    <property type="entry name" value="MMAA-like"/>
    <property type="match status" value="1"/>
</dbReference>
<sequence>MATATQLSQRVIDGDIRAASRLMRNIDDGVSTAQADLQALFPRTGHAYIIGITGSPGAGKSTLTDRLIARFRKQGKRVGVLAVDPTSPFTGGAILGDRIRMQEHATDPGVFIRSLATRGNLGGLSRATGDCIRVMDAMGQDVVLVETVGVGQDEIDIAQMAHTTVVVTVPGMGDDVQAIKAGILEVADIFAVNKSDLDGADRMVRELRMMLELRHAVKAAPMDHDAHHRMVRAKAEGRHVEEEQGPREWEPPILKVVAAKDTGVDELVEAVAQHRAFLDETGLRKDKERARAAMQFIALLRERLLRGALARLERERGRLDEVAGRIAERKADPYALAEELASQLSE</sequence>
<comment type="caution">
    <text evidence="6">The sequence shown here is derived from an EMBL/GenBank/DDBJ whole genome shotgun (WGS) entry which is preliminary data.</text>
</comment>
<evidence type="ECO:0000256" key="4">
    <source>
        <dbReference type="ARBA" id="ARBA00023134"/>
    </source>
</evidence>
<evidence type="ECO:0000256" key="1">
    <source>
        <dbReference type="ARBA" id="ARBA00009625"/>
    </source>
</evidence>
<evidence type="ECO:0000256" key="3">
    <source>
        <dbReference type="ARBA" id="ARBA00022801"/>
    </source>
</evidence>
<proteinExistence type="inferred from homology"/>
<dbReference type="Pfam" id="PF03308">
    <property type="entry name" value="MeaB"/>
    <property type="match status" value="1"/>
</dbReference>
<reference evidence="6 7" key="1">
    <citation type="submission" date="2023-12" db="EMBL/GenBank/DDBJ databases">
        <title>the genome sequence of Hyalangium sp. s54d21.</title>
        <authorList>
            <person name="Zhang X."/>
        </authorList>
    </citation>
    <scope>NUCLEOTIDE SEQUENCE [LARGE SCALE GENOMIC DNA]</scope>
    <source>
        <strain evidence="7">s54d21</strain>
    </source>
</reference>
<keyword evidence="5" id="KW-0143">Chaperone</keyword>
<dbReference type="NCBIfam" id="TIGR00750">
    <property type="entry name" value="lao"/>
    <property type="match status" value="1"/>
</dbReference>
<gene>
    <name evidence="6" type="primary">meaB</name>
    <name evidence="6" type="ORF">SYV04_32495</name>
</gene>
<dbReference type="Gene3D" id="3.40.50.300">
    <property type="entry name" value="P-loop containing nucleotide triphosphate hydrolases"/>
    <property type="match status" value="1"/>
</dbReference>
<keyword evidence="4" id="KW-0342">GTP-binding</keyword>
<evidence type="ECO:0000256" key="5">
    <source>
        <dbReference type="ARBA" id="ARBA00023186"/>
    </source>
</evidence>
<dbReference type="InterPro" id="IPR052040">
    <property type="entry name" value="GTPase/Isobutyryl-CoA_mutase"/>
</dbReference>
<dbReference type="SUPFAM" id="SSF52540">
    <property type="entry name" value="P-loop containing nucleoside triphosphate hydrolases"/>
    <property type="match status" value="1"/>
</dbReference>
<evidence type="ECO:0000256" key="2">
    <source>
        <dbReference type="ARBA" id="ARBA00022741"/>
    </source>
</evidence>
<organism evidence="6 7">
    <name type="scientific">Hyalangium rubrum</name>
    <dbReference type="NCBI Taxonomy" id="3103134"/>
    <lineage>
        <taxon>Bacteria</taxon>
        <taxon>Pseudomonadati</taxon>
        <taxon>Myxococcota</taxon>
        <taxon>Myxococcia</taxon>
        <taxon>Myxococcales</taxon>
        <taxon>Cystobacterineae</taxon>
        <taxon>Archangiaceae</taxon>
        <taxon>Hyalangium</taxon>
    </lineage>
</organism>
<dbReference type="EMBL" id="JAXIVS010000013">
    <property type="protein sequence ID" value="MDY7231154.1"/>
    <property type="molecule type" value="Genomic_DNA"/>
</dbReference>
<dbReference type="Proteomes" id="UP001291309">
    <property type="component" value="Unassembled WGS sequence"/>
</dbReference>
<keyword evidence="3" id="KW-0378">Hydrolase</keyword>
<dbReference type="PANTHER" id="PTHR43087">
    <property type="entry name" value="LYSINE/ARGININE/ORNITHINE TRANSPORT SYSTEM KINASE"/>
    <property type="match status" value="1"/>
</dbReference>
<dbReference type="InterPro" id="IPR005129">
    <property type="entry name" value="GTPase_ArgK"/>
</dbReference>
<name>A0ABU5HCH1_9BACT</name>
<evidence type="ECO:0000313" key="6">
    <source>
        <dbReference type="EMBL" id="MDY7231154.1"/>
    </source>
</evidence>
<evidence type="ECO:0000313" key="7">
    <source>
        <dbReference type="Proteomes" id="UP001291309"/>
    </source>
</evidence>
<dbReference type="InterPro" id="IPR027417">
    <property type="entry name" value="P-loop_NTPase"/>
</dbReference>
<protein>
    <submittedName>
        <fullName evidence="6">Methylmalonyl Co-A mutase-associated GTPase MeaB</fullName>
    </submittedName>
</protein>
<accession>A0ABU5HCH1</accession>
<dbReference type="RefSeq" id="WP_321549862.1">
    <property type="nucleotide sequence ID" value="NZ_JAXIVS010000013.1"/>
</dbReference>
<comment type="similarity">
    <text evidence="1">Belongs to the SIMIBI class G3E GTPase family. ArgK/MeaB subfamily.</text>
</comment>
<keyword evidence="7" id="KW-1185">Reference proteome</keyword>